<keyword evidence="2" id="KW-0732">Signal</keyword>
<evidence type="ECO:0000313" key="4">
    <source>
        <dbReference type="Proteomes" id="UP000604046"/>
    </source>
</evidence>
<feature type="transmembrane region" description="Helical" evidence="1">
    <location>
        <begin position="186"/>
        <end position="219"/>
    </location>
</feature>
<dbReference type="AlphaFoldDB" id="A0A812U0K2"/>
<comment type="caution">
    <text evidence="3">The sequence shown here is derived from an EMBL/GenBank/DDBJ whole genome shotgun (WGS) entry which is preliminary data.</text>
</comment>
<reference evidence="3" key="1">
    <citation type="submission" date="2021-02" db="EMBL/GenBank/DDBJ databases">
        <authorList>
            <person name="Dougan E. K."/>
            <person name="Rhodes N."/>
            <person name="Thang M."/>
            <person name="Chan C."/>
        </authorList>
    </citation>
    <scope>NUCLEOTIDE SEQUENCE</scope>
</reference>
<organism evidence="3 4">
    <name type="scientific">Symbiodinium natans</name>
    <dbReference type="NCBI Taxonomy" id="878477"/>
    <lineage>
        <taxon>Eukaryota</taxon>
        <taxon>Sar</taxon>
        <taxon>Alveolata</taxon>
        <taxon>Dinophyceae</taxon>
        <taxon>Suessiales</taxon>
        <taxon>Symbiodiniaceae</taxon>
        <taxon>Symbiodinium</taxon>
    </lineage>
</organism>
<evidence type="ECO:0000313" key="3">
    <source>
        <dbReference type="EMBL" id="CAE7546474.1"/>
    </source>
</evidence>
<name>A0A812U0K2_9DINO</name>
<dbReference type="OrthoDB" id="415161at2759"/>
<feature type="chain" id="PRO_5032606547" evidence="2">
    <location>
        <begin position="25"/>
        <end position="284"/>
    </location>
</feature>
<dbReference type="Proteomes" id="UP000604046">
    <property type="component" value="Unassembled WGS sequence"/>
</dbReference>
<feature type="signal peptide" evidence="2">
    <location>
        <begin position="1"/>
        <end position="24"/>
    </location>
</feature>
<dbReference type="PROSITE" id="PS51257">
    <property type="entry name" value="PROKAR_LIPOPROTEIN"/>
    <property type="match status" value="1"/>
</dbReference>
<keyword evidence="4" id="KW-1185">Reference proteome</keyword>
<evidence type="ECO:0000256" key="1">
    <source>
        <dbReference type="SAM" id="Phobius"/>
    </source>
</evidence>
<sequence length="284" mass="30336">MAKTWTSTFYIYLIISCQMLPLCSMRAETDFEDELEAGHKEDSALQATLRVTCGSPRPTDDLDWVMNPLNADLHSTYEPEVECNSDAVESGTITTSPRDRATKVGDWVGLAKSGASLVGAVVGDVAEAVAEASPVGVILTLQSAANSHLDRNALKRQLQEARARQDRGGEAEALCLLELNMFNRKVLIASTAIGIAGLVGAIATLGTAAPIIVTVGMLLKRFAQKKRTALKKMECAELQTSVDAVDEAQLRADLGSCDPNQQTPCDSTIVWTVNPLYAAMHGGA</sequence>
<keyword evidence="1" id="KW-1133">Transmembrane helix</keyword>
<keyword evidence="1" id="KW-0812">Transmembrane</keyword>
<dbReference type="EMBL" id="CAJNDS010002618">
    <property type="protein sequence ID" value="CAE7546474.1"/>
    <property type="molecule type" value="Genomic_DNA"/>
</dbReference>
<protein>
    <submittedName>
        <fullName evidence="3">Uncharacterized protein</fullName>
    </submittedName>
</protein>
<accession>A0A812U0K2</accession>
<evidence type="ECO:0000256" key="2">
    <source>
        <dbReference type="SAM" id="SignalP"/>
    </source>
</evidence>
<keyword evidence="1" id="KW-0472">Membrane</keyword>
<gene>
    <name evidence="3" type="ORF">SNAT2548_LOCUS30665</name>
</gene>
<proteinExistence type="predicted"/>